<dbReference type="InterPro" id="IPR005560">
    <property type="entry name" value="Csp_YhjQ"/>
</dbReference>
<accession>A0A1H8SHP4</accession>
<dbReference type="CDD" id="cd08026">
    <property type="entry name" value="DUF326"/>
    <property type="match status" value="1"/>
</dbReference>
<reference evidence="3" key="1">
    <citation type="submission" date="2016-10" db="EMBL/GenBank/DDBJ databases">
        <authorList>
            <person name="Varghese N."/>
            <person name="Submissions S."/>
        </authorList>
    </citation>
    <scope>NUCLEOTIDE SEQUENCE [LARGE SCALE GENOMIC DNA]</scope>
    <source>
        <strain evidence="3">IBRC-M 10043</strain>
    </source>
</reference>
<feature type="region of interest" description="Disordered" evidence="1">
    <location>
        <begin position="1"/>
        <end position="37"/>
    </location>
</feature>
<dbReference type="Pfam" id="PF03860">
    <property type="entry name" value="Csp"/>
    <property type="match status" value="1"/>
</dbReference>
<keyword evidence="3" id="KW-1185">Reference proteome</keyword>
<dbReference type="Gene3D" id="1.20.1270.360">
    <property type="match status" value="1"/>
</dbReference>
<protein>
    <recommendedName>
        <fullName evidence="4">Four-helix bundle copper-binding protein</fullName>
    </recommendedName>
</protein>
<dbReference type="Proteomes" id="UP000198775">
    <property type="component" value="Unassembled WGS sequence"/>
</dbReference>
<dbReference type="RefSeq" id="WP_092662367.1">
    <property type="nucleotide sequence ID" value="NZ_FOCX01000019.1"/>
</dbReference>
<dbReference type="AlphaFoldDB" id="A0A1H8SHP4"/>
<dbReference type="OrthoDB" id="8783at2157"/>
<evidence type="ECO:0000313" key="2">
    <source>
        <dbReference type="EMBL" id="SEO77788.1"/>
    </source>
</evidence>
<proteinExistence type="predicted"/>
<sequence>MTAGQFQQTTGAQTYGQQSATAGRPGGQQQQMGHQSRHLADSIARAVEVCGWCADECIRESNPQMTECIRLCHDVTEIGETALAMVPRNSRFGRSILQTFQQAVQACAQECGQHDRDHCQECARVLGDTIQTIQQEMGAPQGGGMQTGGTQRIGQSGGMSQGF</sequence>
<evidence type="ECO:0008006" key="4">
    <source>
        <dbReference type="Google" id="ProtNLM"/>
    </source>
</evidence>
<name>A0A1H8SHP4_9EURY</name>
<organism evidence="2 3">
    <name type="scientific">Halorientalis persicus</name>
    <dbReference type="NCBI Taxonomy" id="1367881"/>
    <lineage>
        <taxon>Archaea</taxon>
        <taxon>Methanobacteriati</taxon>
        <taxon>Methanobacteriota</taxon>
        <taxon>Stenosarchaea group</taxon>
        <taxon>Halobacteria</taxon>
        <taxon>Halobacteriales</taxon>
        <taxon>Haloarculaceae</taxon>
        <taxon>Halorientalis</taxon>
    </lineage>
</organism>
<evidence type="ECO:0000256" key="1">
    <source>
        <dbReference type="SAM" id="MobiDB-lite"/>
    </source>
</evidence>
<dbReference type="InterPro" id="IPR044543">
    <property type="entry name" value="YHJQ-like"/>
</dbReference>
<evidence type="ECO:0000313" key="3">
    <source>
        <dbReference type="Proteomes" id="UP000198775"/>
    </source>
</evidence>
<feature type="region of interest" description="Disordered" evidence="1">
    <location>
        <begin position="139"/>
        <end position="163"/>
    </location>
</feature>
<dbReference type="EMBL" id="FOCX01000019">
    <property type="protein sequence ID" value="SEO77788.1"/>
    <property type="molecule type" value="Genomic_DNA"/>
</dbReference>
<feature type="compositionally biased region" description="Low complexity" evidence="1">
    <location>
        <begin position="1"/>
        <end position="23"/>
    </location>
</feature>
<gene>
    <name evidence="2" type="ORF">SAMN05216388_101922</name>
</gene>